<evidence type="ECO:0000256" key="10">
    <source>
        <dbReference type="HAMAP-Rule" id="MF_02078"/>
    </source>
</evidence>
<feature type="transmembrane region" description="Helical" evidence="10">
    <location>
        <begin position="412"/>
        <end position="430"/>
    </location>
</feature>
<dbReference type="STRING" id="485915.Dret_0712"/>
<feature type="transmembrane region" description="Helical" evidence="10">
    <location>
        <begin position="469"/>
        <end position="489"/>
    </location>
</feature>
<comment type="pathway">
    <text evidence="10">Cell wall biogenesis; peptidoglycan biosynthesis.</text>
</comment>
<sequence length="511" mass="54216">MSHTRKIARNASVVAGATLLSRVLGFVRDVVIAFALGAGPLADSFFVAFRLPNLLRRLFAEGSLTMAFVPVFTRSDRFDGQDEAFAVARSTALWLLLLLGLLMGVAIVAARPLTLVIAPGFADTPEVVNHTALLVRICFPYILFISGVALCMGILNARDHFLAPALAPCVLNAVLITASLAAVALGWPVPTTLALAVLVAGLGQWLLQQPFLRRQGFSWFGPASLRHPGVLRIGRLMLPTVVGAAVYQLNIVLGTVLASFLSLGSISFLYYADRLVQFPLGVFGIAVSQAALPSFSRLAADGAHEDLLQTLNKTLGLLLFISLPSAAGLIALSEPMVATLFGRGAFSAEAVQATAWALVGYSTGLPAFCCVRSLVSTYYALEDTKTPVKIATLCLLLNGGLGLLLMQFWAHVGLALAVALASWANVVLLLRGLRAHFNGPWMAVPGVVRMLGLSLLVGVGAWVTAGWGGWALLGIPFWAAVYLGAAGMLGMPETELFFDGTRQVLRRVGKR</sequence>
<evidence type="ECO:0000256" key="1">
    <source>
        <dbReference type="ARBA" id="ARBA00004651"/>
    </source>
</evidence>
<dbReference type="Proteomes" id="UP000001052">
    <property type="component" value="Chromosome"/>
</dbReference>
<evidence type="ECO:0000256" key="5">
    <source>
        <dbReference type="ARBA" id="ARBA00022984"/>
    </source>
</evidence>
<evidence type="ECO:0000256" key="11">
    <source>
        <dbReference type="PIRNR" id="PIRNR002869"/>
    </source>
</evidence>
<keyword evidence="10" id="KW-0997">Cell inner membrane</keyword>
<dbReference type="PRINTS" id="PR01806">
    <property type="entry name" value="VIRFACTRMVIN"/>
</dbReference>
<dbReference type="HAMAP" id="MF_02078">
    <property type="entry name" value="MurJ_MviN"/>
    <property type="match status" value="1"/>
</dbReference>
<keyword evidence="10 11" id="KW-0813">Transport</keyword>
<dbReference type="EMBL" id="CP001734">
    <property type="protein sequence ID" value="ACV68004.1"/>
    <property type="molecule type" value="Genomic_DNA"/>
</dbReference>
<dbReference type="InterPro" id="IPR004268">
    <property type="entry name" value="MurJ"/>
</dbReference>
<dbReference type="PANTHER" id="PTHR47019:SF1">
    <property type="entry name" value="LIPID II FLIPPASE MURJ"/>
    <property type="match status" value="1"/>
</dbReference>
<evidence type="ECO:0000256" key="2">
    <source>
        <dbReference type="ARBA" id="ARBA00022475"/>
    </source>
</evidence>
<feature type="transmembrane region" description="Helical" evidence="10">
    <location>
        <begin position="7"/>
        <end position="24"/>
    </location>
</feature>
<dbReference type="OrthoDB" id="9786339at2"/>
<feature type="transmembrane region" description="Helical" evidence="10">
    <location>
        <begin position="92"/>
        <end position="113"/>
    </location>
</feature>
<comment type="similarity">
    <text evidence="9 10 11">Belongs to the MurJ/MviN family.</text>
</comment>
<dbReference type="PANTHER" id="PTHR47019">
    <property type="entry name" value="LIPID II FLIPPASE MURJ"/>
    <property type="match status" value="1"/>
</dbReference>
<keyword evidence="13" id="KW-1185">Reference proteome</keyword>
<feature type="transmembrane region" description="Helical" evidence="10">
    <location>
        <begin position="387"/>
        <end position="406"/>
    </location>
</feature>
<keyword evidence="2 10" id="KW-1003">Cell membrane</keyword>
<dbReference type="HOGENOM" id="CLU_006797_5_3_7"/>
<keyword evidence="10 11" id="KW-0961">Cell wall biogenesis/degradation</keyword>
<feature type="transmembrane region" description="Helical" evidence="10">
    <location>
        <begin position="442"/>
        <end position="463"/>
    </location>
</feature>
<reference evidence="12 13" key="2">
    <citation type="journal article" date="2010" name="Stand. Genomic Sci.">
        <title>Complete genome sequence of Desulfohalobium retbaense type strain (HR(100)).</title>
        <authorList>
            <person name="Spring S."/>
            <person name="Nolan M."/>
            <person name="Lapidus A."/>
            <person name="Glavina Del Rio T."/>
            <person name="Copeland A."/>
            <person name="Tice H."/>
            <person name="Cheng J.F."/>
            <person name="Lucas S."/>
            <person name="Land M."/>
            <person name="Chen F."/>
            <person name="Bruce D."/>
            <person name="Goodwin L."/>
            <person name="Pitluck S."/>
            <person name="Ivanova N."/>
            <person name="Mavromatis K."/>
            <person name="Mikhailova N."/>
            <person name="Pati A."/>
            <person name="Chen A."/>
            <person name="Palaniappan K."/>
            <person name="Hauser L."/>
            <person name="Chang Y.J."/>
            <person name="Jeffries C.D."/>
            <person name="Munk C."/>
            <person name="Kiss H."/>
            <person name="Chain P."/>
            <person name="Han C."/>
            <person name="Brettin T."/>
            <person name="Detter J.C."/>
            <person name="Schuler E."/>
            <person name="Goker M."/>
            <person name="Rohde M."/>
            <person name="Bristow J."/>
            <person name="Eisen J.A."/>
            <person name="Markowitz V."/>
            <person name="Hugenholtz P."/>
            <person name="Kyrpides N.C."/>
            <person name="Klenk H.P."/>
        </authorList>
    </citation>
    <scope>NUCLEOTIDE SEQUENCE [LARGE SCALE GENOMIC DNA]</scope>
    <source>
        <strain evidence="12 13">DSM 5692</strain>
    </source>
</reference>
<evidence type="ECO:0000256" key="8">
    <source>
        <dbReference type="ARBA" id="ARBA00060041"/>
    </source>
</evidence>
<dbReference type="PIRSF" id="PIRSF002869">
    <property type="entry name" value="MviN"/>
    <property type="match status" value="1"/>
</dbReference>
<accession>C8X0Q7</accession>
<dbReference type="InterPro" id="IPR051050">
    <property type="entry name" value="Lipid_II_flippase_MurJ/MviN"/>
</dbReference>
<dbReference type="CDD" id="cd13123">
    <property type="entry name" value="MATE_MurJ_like"/>
    <property type="match status" value="1"/>
</dbReference>
<dbReference type="UniPathway" id="UPA00219"/>
<keyword evidence="7 10" id="KW-0472">Membrane</keyword>
<feature type="transmembrane region" description="Helical" evidence="10">
    <location>
        <begin position="189"/>
        <end position="207"/>
    </location>
</feature>
<reference evidence="13" key="1">
    <citation type="submission" date="2009-09" db="EMBL/GenBank/DDBJ databases">
        <title>The complete chromosome of Desulfohalobium retbaense DSM 5692.</title>
        <authorList>
            <consortium name="US DOE Joint Genome Institute (JGI-PGF)"/>
            <person name="Lucas S."/>
            <person name="Copeland A."/>
            <person name="Lapidus A."/>
            <person name="Glavina del Rio T."/>
            <person name="Dalin E."/>
            <person name="Tice H."/>
            <person name="Bruce D."/>
            <person name="Goodwin L."/>
            <person name="Pitluck S."/>
            <person name="Kyrpides N."/>
            <person name="Mavromatis K."/>
            <person name="Ivanova N."/>
            <person name="Mikhailova N."/>
            <person name="Munk A.C."/>
            <person name="Brettin T."/>
            <person name="Detter J.C."/>
            <person name="Han C."/>
            <person name="Tapia R."/>
            <person name="Larimer F."/>
            <person name="Land M."/>
            <person name="Hauser L."/>
            <person name="Markowitz V."/>
            <person name="Cheng J.-F."/>
            <person name="Hugenholtz P."/>
            <person name="Woyke T."/>
            <person name="Wu D."/>
            <person name="Spring S."/>
            <person name="Klenk H.-P."/>
            <person name="Eisen J.A."/>
        </authorList>
    </citation>
    <scope>NUCLEOTIDE SEQUENCE [LARGE SCALE GENOMIC DNA]</scope>
    <source>
        <strain evidence="13">DSM 5692</strain>
    </source>
</reference>
<evidence type="ECO:0000256" key="4">
    <source>
        <dbReference type="ARBA" id="ARBA00022960"/>
    </source>
</evidence>
<dbReference type="NCBIfam" id="TIGR01695">
    <property type="entry name" value="murJ_mviN"/>
    <property type="match status" value="1"/>
</dbReference>
<evidence type="ECO:0000313" key="13">
    <source>
        <dbReference type="Proteomes" id="UP000001052"/>
    </source>
</evidence>
<evidence type="ECO:0000256" key="9">
    <source>
        <dbReference type="ARBA" id="ARBA00061532"/>
    </source>
</evidence>
<keyword evidence="6 10" id="KW-1133">Transmembrane helix</keyword>
<dbReference type="Pfam" id="PF03023">
    <property type="entry name" value="MurJ"/>
    <property type="match status" value="1"/>
</dbReference>
<protein>
    <recommendedName>
        <fullName evidence="10">Probable lipid II flippase MurJ</fullName>
    </recommendedName>
</protein>
<feature type="transmembrane region" description="Helical" evidence="10">
    <location>
        <begin position="353"/>
        <end position="375"/>
    </location>
</feature>
<gene>
    <name evidence="10" type="primary">murJ</name>
    <name evidence="12" type="ordered locus">Dret_0712</name>
</gene>
<dbReference type="AlphaFoldDB" id="C8X0Q7"/>
<feature type="transmembrane region" description="Helical" evidence="10">
    <location>
        <begin position="275"/>
        <end position="295"/>
    </location>
</feature>
<dbReference type="RefSeq" id="WP_015751162.1">
    <property type="nucleotide sequence ID" value="NC_013223.1"/>
</dbReference>
<evidence type="ECO:0000256" key="7">
    <source>
        <dbReference type="ARBA" id="ARBA00023136"/>
    </source>
</evidence>
<comment type="function">
    <text evidence="8 10 11">Involved in peptidoglycan biosynthesis. Transports lipid-linked peptidoglycan precursors from the inner to the outer leaflet of the cytoplasmic membrane.</text>
</comment>
<dbReference type="GO" id="GO:0009252">
    <property type="term" value="P:peptidoglycan biosynthetic process"/>
    <property type="evidence" value="ECO:0007669"/>
    <property type="project" value="UniProtKB-UniRule"/>
</dbReference>
<comment type="subcellular location">
    <subcellularLocation>
        <location evidence="10">Cell inner membrane</location>
        <topology evidence="10">Multi-pass membrane protein</topology>
    </subcellularLocation>
    <subcellularLocation>
        <location evidence="1">Cell membrane</location>
        <topology evidence="1">Multi-pass membrane protein</topology>
    </subcellularLocation>
</comment>
<feature type="transmembrane region" description="Helical" evidence="10">
    <location>
        <begin position="30"/>
        <end position="49"/>
    </location>
</feature>
<keyword evidence="3 10" id="KW-0812">Transmembrane</keyword>
<name>C8X0Q7_DESRD</name>
<keyword evidence="4 10" id="KW-0133">Cell shape</keyword>
<dbReference type="GO" id="GO:0071555">
    <property type="term" value="P:cell wall organization"/>
    <property type="evidence" value="ECO:0007669"/>
    <property type="project" value="UniProtKB-UniRule"/>
</dbReference>
<feature type="transmembrane region" description="Helical" evidence="10">
    <location>
        <begin position="162"/>
        <end position="183"/>
    </location>
</feature>
<keyword evidence="5 10" id="KW-0573">Peptidoglycan synthesis</keyword>
<dbReference type="GO" id="GO:0005886">
    <property type="term" value="C:plasma membrane"/>
    <property type="evidence" value="ECO:0007669"/>
    <property type="project" value="UniProtKB-SubCell"/>
</dbReference>
<organism evidence="12 13">
    <name type="scientific">Desulfohalobium retbaense (strain ATCC 49708 / DSM 5692 / JCM 16813 / HR100)</name>
    <dbReference type="NCBI Taxonomy" id="485915"/>
    <lineage>
        <taxon>Bacteria</taxon>
        <taxon>Pseudomonadati</taxon>
        <taxon>Thermodesulfobacteriota</taxon>
        <taxon>Desulfovibrionia</taxon>
        <taxon>Desulfovibrionales</taxon>
        <taxon>Desulfohalobiaceae</taxon>
        <taxon>Desulfohalobium</taxon>
    </lineage>
</organism>
<evidence type="ECO:0000313" key="12">
    <source>
        <dbReference type="EMBL" id="ACV68004.1"/>
    </source>
</evidence>
<evidence type="ECO:0000256" key="3">
    <source>
        <dbReference type="ARBA" id="ARBA00022692"/>
    </source>
</evidence>
<dbReference type="GO" id="GO:0008360">
    <property type="term" value="P:regulation of cell shape"/>
    <property type="evidence" value="ECO:0007669"/>
    <property type="project" value="UniProtKB-UniRule"/>
</dbReference>
<feature type="transmembrane region" description="Helical" evidence="10">
    <location>
        <begin position="133"/>
        <end position="155"/>
    </location>
</feature>
<proteinExistence type="inferred from homology"/>
<dbReference type="eggNOG" id="COG0728">
    <property type="taxonomic scope" value="Bacteria"/>
</dbReference>
<dbReference type="KEGG" id="drt:Dret_0712"/>
<dbReference type="GO" id="GO:0034204">
    <property type="term" value="P:lipid translocation"/>
    <property type="evidence" value="ECO:0007669"/>
    <property type="project" value="TreeGrafter"/>
</dbReference>
<evidence type="ECO:0000256" key="6">
    <source>
        <dbReference type="ARBA" id="ARBA00022989"/>
    </source>
</evidence>
<feature type="transmembrane region" description="Helical" evidence="10">
    <location>
        <begin position="315"/>
        <end position="333"/>
    </location>
</feature>
<dbReference type="GO" id="GO:0015648">
    <property type="term" value="F:lipid-linked peptidoglycan transporter activity"/>
    <property type="evidence" value="ECO:0007669"/>
    <property type="project" value="UniProtKB-UniRule"/>
</dbReference>
<feature type="transmembrane region" description="Helical" evidence="10">
    <location>
        <begin position="236"/>
        <end position="263"/>
    </location>
</feature>